<organism evidence="3 4">
    <name type="scientific">Musa troglodytarum</name>
    <name type="common">fe'i banana</name>
    <dbReference type="NCBI Taxonomy" id="320322"/>
    <lineage>
        <taxon>Eukaryota</taxon>
        <taxon>Viridiplantae</taxon>
        <taxon>Streptophyta</taxon>
        <taxon>Embryophyta</taxon>
        <taxon>Tracheophyta</taxon>
        <taxon>Spermatophyta</taxon>
        <taxon>Magnoliopsida</taxon>
        <taxon>Liliopsida</taxon>
        <taxon>Zingiberales</taxon>
        <taxon>Musaceae</taxon>
        <taxon>Musa</taxon>
    </lineage>
</organism>
<name>A0A9E7GMQ8_9LILI</name>
<feature type="region of interest" description="Disordered" evidence="1">
    <location>
        <begin position="34"/>
        <end position="94"/>
    </location>
</feature>
<evidence type="ECO:0000256" key="1">
    <source>
        <dbReference type="SAM" id="MobiDB-lite"/>
    </source>
</evidence>
<feature type="compositionally biased region" description="Low complexity" evidence="1">
    <location>
        <begin position="43"/>
        <end position="61"/>
    </location>
</feature>
<dbReference type="InterPro" id="IPR008889">
    <property type="entry name" value="VQ"/>
</dbReference>
<gene>
    <name evidence="3" type="ORF">MUK42_10424</name>
</gene>
<dbReference type="OrthoDB" id="10474789at2759"/>
<protein>
    <submittedName>
        <fullName evidence="3">VQ motif-containing protein</fullName>
    </submittedName>
</protein>
<dbReference type="Proteomes" id="UP001055439">
    <property type="component" value="Chromosome 7"/>
</dbReference>
<dbReference type="InterPro" id="IPR039610">
    <property type="entry name" value="VQ29"/>
</dbReference>
<feature type="domain" description="VQ" evidence="2">
    <location>
        <begin position="86"/>
        <end position="110"/>
    </location>
</feature>
<sequence length="181" mass="19742">MQLVAYGSPRLLPLTPACVQFNLLLEPFSREQRVRSSMDHSSSRSLQAAPPAPASQGRAPPYQAAIHAVQKPQVKPWRRPDQPPPPPPPRVYRVEPRDFRQLVQRLTGAPRSVPPPRPLNVVALPPFTQRRVVGGGPDAAVCINQSPAGFLGILPPPPLYSSLRPFPLLGPADPMGSMEQI</sequence>
<dbReference type="EMBL" id="CP097509">
    <property type="protein sequence ID" value="URE14028.1"/>
    <property type="molecule type" value="Genomic_DNA"/>
</dbReference>
<dbReference type="PANTHER" id="PTHR34794">
    <property type="entry name" value="EXPRESSED PROTEIN"/>
    <property type="match status" value="1"/>
</dbReference>
<proteinExistence type="predicted"/>
<evidence type="ECO:0000313" key="3">
    <source>
        <dbReference type="EMBL" id="URE14028.1"/>
    </source>
</evidence>
<evidence type="ECO:0000259" key="2">
    <source>
        <dbReference type="Pfam" id="PF05678"/>
    </source>
</evidence>
<reference evidence="3" key="1">
    <citation type="submission" date="2022-05" db="EMBL/GenBank/DDBJ databases">
        <title>The Musa troglodytarum L. genome provides insights into the mechanism of non-climacteric behaviour and enrichment of carotenoids.</title>
        <authorList>
            <person name="Wang J."/>
        </authorList>
    </citation>
    <scope>NUCLEOTIDE SEQUENCE</scope>
    <source>
        <tissue evidence="3">Leaf</tissue>
    </source>
</reference>
<evidence type="ECO:0000313" key="4">
    <source>
        <dbReference type="Proteomes" id="UP001055439"/>
    </source>
</evidence>
<accession>A0A9E7GMQ8</accession>
<dbReference type="AlphaFoldDB" id="A0A9E7GMQ8"/>
<keyword evidence="4" id="KW-1185">Reference proteome</keyword>
<dbReference type="PANTHER" id="PTHR34794:SF1">
    <property type="entry name" value="OS10G0101800 PROTEIN"/>
    <property type="match status" value="1"/>
</dbReference>
<dbReference type="Pfam" id="PF05678">
    <property type="entry name" value="VQ"/>
    <property type="match status" value="1"/>
</dbReference>